<organism evidence="2 3">
    <name type="scientific">Edhazardia aedis (strain USNM 41457)</name>
    <name type="common">Microsporidian parasite</name>
    <dbReference type="NCBI Taxonomy" id="1003232"/>
    <lineage>
        <taxon>Eukaryota</taxon>
        <taxon>Fungi</taxon>
        <taxon>Fungi incertae sedis</taxon>
        <taxon>Microsporidia</taxon>
        <taxon>Edhazardia</taxon>
    </lineage>
</organism>
<dbReference type="VEuPathDB" id="MicrosporidiaDB:EDEG_01868"/>
<gene>
    <name evidence="2" type="ORF">EDEG_01868</name>
</gene>
<proteinExistence type="predicted"/>
<comment type="caution">
    <text evidence="2">The sequence shown here is derived from an EMBL/GenBank/DDBJ whole genome shotgun (WGS) entry which is preliminary data.</text>
</comment>
<feature type="chain" id="PRO_5003823234" description="Ricin B lectin domain-containing protein" evidence="1">
    <location>
        <begin position="17"/>
        <end position="426"/>
    </location>
</feature>
<protein>
    <recommendedName>
        <fullName evidence="4">Ricin B lectin domain-containing protein</fullName>
    </recommendedName>
</protein>
<dbReference type="InParanoid" id="J9DR72"/>
<evidence type="ECO:0000313" key="2">
    <source>
        <dbReference type="EMBL" id="EJW03842.1"/>
    </source>
</evidence>
<dbReference type="EMBL" id="AFBI03000029">
    <property type="protein sequence ID" value="EJW03842.1"/>
    <property type="molecule type" value="Genomic_DNA"/>
</dbReference>
<reference evidence="3" key="2">
    <citation type="submission" date="2015-07" db="EMBL/GenBank/DDBJ databases">
        <title>Contrasting host-pathogen interactions and genome evolution in two generalist and specialist microsporidian pathogens of mosquitoes.</title>
        <authorList>
            <consortium name="The Broad Institute Genomics Platform"/>
            <consortium name="The Broad Institute Genome Sequencing Center for Infectious Disease"/>
            <person name="Cuomo C.A."/>
            <person name="Sanscrainte N.D."/>
            <person name="Goldberg J.M."/>
            <person name="Heiman D."/>
            <person name="Young S."/>
            <person name="Zeng Q."/>
            <person name="Becnel J.J."/>
            <person name="Birren B.W."/>
        </authorList>
    </citation>
    <scope>NUCLEOTIDE SEQUENCE [LARGE SCALE GENOMIC DNA]</scope>
    <source>
        <strain evidence="3">USNM 41457</strain>
    </source>
</reference>
<feature type="signal peptide" evidence="1">
    <location>
        <begin position="1"/>
        <end position="16"/>
    </location>
</feature>
<dbReference type="AlphaFoldDB" id="J9DR72"/>
<name>J9DR72_EDHAE</name>
<dbReference type="HOGENOM" id="CLU_644094_0_0_1"/>
<keyword evidence="1" id="KW-0732">Signal</keyword>
<evidence type="ECO:0008006" key="4">
    <source>
        <dbReference type="Google" id="ProtNLM"/>
    </source>
</evidence>
<dbReference type="Proteomes" id="UP000003163">
    <property type="component" value="Unassembled WGS sequence"/>
</dbReference>
<evidence type="ECO:0000256" key="1">
    <source>
        <dbReference type="SAM" id="SignalP"/>
    </source>
</evidence>
<reference evidence="2 3" key="1">
    <citation type="submission" date="2011-08" db="EMBL/GenBank/DDBJ databases">
        <authorList>
            <person name="Liu Z.J."/>
            <person name="Shi F.L."/>
            <person name="Lu J.Q."/>
            <person name="Li M."/>
            <person name="Wang Z.L."/>
        </authorList>
    </citation>
    <scope>NUCLEOTIDE SEQUENCE [LARGE SCALE GENOMIC DNA]</scope>
    <source>
        <strain evidence="2 3">USNM 41457</strain>
    </source>
</reference>
<keyword evidence="3" id="KW-1185">Reference proteome</keyword>
<sequence length="426" mass="46117">MILLLLSFNLFKCSVALNQPVRITASYNGNLYLADFPGIGLRLVQGHADNDIANIRMGKNGTELWFGDRQICSDSGNKLNVCDGSAGASSGWYFEGEMSGFYYIKHNNQCLRVGSKAYDTAYDAYEVVLDDCTENNCREKFRIVEVERDNMVRDGQDKYVHCIMNQVETANTVTPMISSNVVPVPVGISEGMAVVATNNANVSSGIKQKVEESDINLNIRIDGGKSDTSDNSIVVGEPGIIQQPVVYSTAQTQPVVYTQEVQIPSPTTQQVLVHPQTAVLTAVPEPQPVQQIVVQQEEAYTPTAVVISTAIPPNIPIQVVDAQEVPPSPAVVVQEIREHKPAPKMVVKREAQPQKLVIKGSAGSSLDSSAGKGYAISGSRNGQYIQSTGAGSQQGAARVVKAVEVEKEQPVIVQKACQKCLHNQSW</sequence>
<accession>J9DR72</accession>
<evidence type="ECO:0000313" key="3">
    <source>
        <dbReference type="Proteomes" id="UP000003163"/>
    </source>
</evidence>